<evidence type="ECO:0000256" key="2">
    <source>
        <dbReference type="ARBA" id="ARBA00007441"/>
    </source>
</evidence>
<dbReference type="CDD" id="cd00609">
    <property type="entry name" value="AAT_like"/>
    <property type="match status" value="1"/>
</dbReference>
<evidence type="ECO:0000313" key="7">
    <source>
        <dbReference type="EMBL" id="KAB2816291.1"/>
    </source>
</evidence>
<comment type="caution">
    <text evidence="7">The sequence shown here is derived from an EMBL/GenBank/DDBJ whole genome shotgun (WGS) entry which is preliminary data.</text>
</comment>
<dbReference type="InterPro" id="IPR004839">
    <property type="entry name" value="Aminotransferase_I/II_large"/>
</dbReference>
<evidence type="ECO:0000256" key="4">
    <source>
        <dbReference type="ARBA" id="ARBA00022679"/>
    </source>
</evidence>
<dbReference type="NCBIfam" id="NF006569">
    <property type="entry name" value="PRK09082.1"/>
    <property type="match status" value="1"/>
</dbReference>
<dbReference type="AlphaFoldDB" id="A0A6L3ZEN9"/>
<name>A0A6L3ZEN9_9FLAO</name>
<accession>A0A6L3ZEN9</accession>
<comment type="cofactor">
    <cofactor evidence="1">
        <name>pyridoxal 5'-phosphate</name>
        <dbReference type="ChEBI" id="CHEBI:597326"/>
    </cofactor>
</comment>
<dbReference type="OrthoDB" id="9802328at2"/>
<keyword evidence="4 7" id="KW-0808">Transferase</keyword>
<keyword evidence="5" id="KW-0663">Pyridoxal phosphate</keyword>
<dbReference type="Proteomes" id="UP000484164">
    <property type="component" value="Unassembled WGS sequence"/>
</dbReference>
<evidence type="ECO:0000259" key="6">
    <source>
        <dbReference type="Pfam" id="PF00155"/>
    </source>
</evidence>
<dbReference type="GO" id="GO:0005737">
    <property type="term" value="C:cytoplasm"/>
    <property type="evidence" value="ECO:0007669"/>
    <property type="project" value="TreeGrafter"/>
</dbReference>
<comment type="similarity">
    <text evidence="2">Belongs to the class-I pyridoxal-phosphate-dependent aminotransferase family.</text>
</comment>
<dbReference type="SUPFAM" id="SSF53383">
    <property type="entry name" value="PLP-dependent transferases"/>
    <property type="match status" value="1"/>
</dbReference>
<evidence type="ECO:0000256" key="3">
    <source>
        <dbReference type="ARBA" id="ARBA00022576"/>
    </source>
</evidence>
<dbReference type="InterPro" id="IPR051326">
    <property type="entry name" value="Kynurenine-oxoglutarate_AT"/>
</dbReference>
<dbReference type="GO" id="GO:0030170">
    <property type="term" value="F:pyridoxal phosphate binding"/>
    <property type="evidence" value="ECO:0007669"/>
    <property type="project" value="InterPro"/>
</dbReference>
<dbReference type="InterPro" id="IPR015421">
    <property type="entry name" value="PyrdxlP-dep_Trfase_major"/>
</dbReference>
<organism evidence="7 8">
    <name type="scientific">Phaeocystidibacter marisrubri</name>
    <dbReference type="NCBI Taxonomy" id="1577780"/>
    <lineage>
        <taxon>Bacteria</taxon>
        <taxon>Pseudomonadati</taxon>
        <taxon>Bacteroidota</taxon>
        <taxon>Flavobacteriia</taxon>
        <taxon>Flavobacteriales</taxon>
        <taxon>Phaeocystidibacteraceae</taxon>
        <taxon>Phaeocystidibacter</taxon>
    </lineage>
</organism>
<dbReference type="PANTHER" id="PTHR43807">
    <property type="entry name" value="FI04487P"/>
    <property type="match status" value="1"/>
</dbReference>
<dbReference type="NCBIfam" id="NF009079">
    <property type="entry name" value="PRK12414.1"/>
    <property type="match status" value="1"/>
</dbReference>
<evidence type="ECO:0000313" key="8">
    <source>
        <dbReference type="Proteomes" id="UP000484164"/>
    </source>
</evidence>
<dbReference type="InterPro" id="IPR015424">
    <property type="entry name" value="PyrdxlP-dep_Trfase"/>
</dbReference>
<gene>
    <name evidence="7" type="ORF">F8C82_11440</name>
</gene>
<dbReference type="EMBL" id="WBVQ01000002">
    <property type="protein sequence ID" value="KAB2816291.1"/>
    <property type="molecule type" value="Genomic_DNA"/>
</dbReference>
<dbReference type="RefSeq" id="WP_151693718.1">
    <property type="nucleotide sequence ID" value="NZ_BMGX01000001.1"/>
</dbReference>
<evidence type="ECO:0000256" key="5">
    <source>
        <dbReference type="ARBA" id="ARBA00022898"/>
    </source>
</evidence>
<proteinExistence type="inferred from homology"/>
<keyword evidence="3 7" id="KW-0032">Aminotransferase</keyword>
<sequence>MQYPGRISSKLPQVGTTIFTEMSALAQQHGAVNLSQGFPDFEPDPALIEAVAKAMRDGHNQYAPMPGWMPLRERIADKMKLRYGVAYNPDTEITITAGATQALCTAIAATVREGDEVIVFTPAYDAYAPLIELFGGTPVYVKLNYPDYHIDWDQLQHMISHKTRMIVLNNPHNPTGAVLKAEDLDRLEKIVNNSNILLLADEVYEHITFDGISHQSLTSRPALAERTLAVYSFGKTFHVTGWKLGYVLAPENLMTEFRKVHQFNVFSVHRPQQVALAEYLDSDSKWDVGSMYQAKRDEFLELMKGSRFEALPTHGSYFVLMDYSAISDEHDVDFARRLTIEHGVASIPVSVFYNVPTHNKVLRFCFAKNSETLQAGSKILKAL</sequence>
<evidence type="ECO:0000256" key="1">
    <source>
        <dbReference type="ARBA" id="ARBA00001933"/>
    </source>
</evidence>
<dbReference type="InterPro" id="IPR015422">
    <property type="entry name" value="PyrdxlP-dep_Trfase_small"/>
</dbReference>
<dbReference type="Gene3D" id="3.40.640.10">
    <property type="entry name" value="Type I PLP-dependent aspartate aminotransferase-like (Major domain)"/>
    <property type="match status" value="1"/>
</dbReference>
<dbReference type="GO" id="GO:0016212">
    <property type="term" value="F:kynurenine-oxoglutarate transaminase activity"/>
    <property type="evidence" value="ECO:0007669"/>
    <property type="project" value="TreeGrafter"/>
</dbReference>
<feature type="domain" description="Aminotransferase class I/classII large" evidence="6">
    <location>
        <begin position="32"/>
        <end position="373"/>
    </location>
</feature>
<dbReference type="Gene3D" id="3.90.1150.10">
    <property type="entry name" value="Aspartate Aminotransferase, domain 1"/>
    <property type="match status" value="1"/>
</dbReference>
<keyword evidence="8" id="KW-1185">Reference proteome</keyword>
<dbReference type="FunFam" id="3.40.640.10:FF:000033">
    <property type="entry name" value="Aspartate aminotransferase"/>
    <property type="match status" value="1"/>
</dbReference>
<protein>
    <submittedName>
        <fullName evidence="7">Aminotransferase class I/II-fold pyridoxal phosphate-dependent enzyme</fullName>
    </submittedName>
</protein>
<dbReference type="Pfam" id="PF00155">
    <property type="entry name" value="Aminotran_1_2"/>
    <property type="match status" value="1"/>
</dbReference>
<reference evidence="7 8" key="1">
    <citation type="submission" date="2019-10" db="EMBL/GenBank/DDBJ databases">
        <title>Genome sequence of Phaeocystidibacter marisrubri JCM30614 (type strain).</title>
        <authorList>
            <person name="Bowman J.P."/>
        </authorList>
    </citation>
    <scope>NUCLEOTIDE SEQUENCE [LARGE SCALE GENOMIC DNA]</scope>
    <source>
        <strain evidence="7 8">JCM 30614</strain>
    </source>
</reference>
<dbReference type="PANTHER" id="PTHR43807:SF20">
    <property type="entry name" value="FI04487P"/>
    <property type="match status" value="1"/>
</dbReference>